<feature type="compositionally biased region" description="Polar residues" evidence="1">
    <location>
        <begin position="96"/>
        <end position="110"/>
    </location>
</feature>
<proteinExistence type="predicted"/>
<evidence type="ECO:0000313" key="3">
    <source>
        <dbReference type="Proteomes" id="UP001322138"/>
    </source>
</evidence>
<accession>A0ABR0FZ89</accession>
<dbReference type="Proteomes" id="UP001322138">
    <property type="component" value="Unassembled WGS sequence"/>
</dbReference>
<keyword evidence="3" id="KW-1185">Reference proteome</keyword>
<feature type="region of interest" description="Disordered" evidence="1">
    <location>
        <begin position="80"/>
        <end position="110"/>
    </location>
</feature>
<evidence type="ECO:0000256" key="1">
    <source>
        <dbReference type="SAM" id="MobiDB-lite"/>
    </source>
</evidence>
<evidence type="ECO:0000313" key="2">
    <source>
        <dbReference type="EMBL" id="KAK4648777.1"/>
    </source>
</evidence>
<sequence length="459" mass="51031">MGNPEPLSIMTLLARHSPGSAALTSLIKHLRRSGIIDILISWRASTVYCIVSPISILKTVPRNSAARLMNTVRRVYRSNRSKMAGPQTKPLPKGRQSYTARETTPMSTTTKGRMIDSRVMKRQSQTTMAKRHKVSVVASHYSPHPRHKNLEDFLITKIFPDMYLGNFVNILQFNHQGVAAQGSSDSEPKTQLSSRRANPCSFRTLLNDGASSCDSLSSSTFEELDSGDIRFDDSECISIGRTLGNVPNHQLQKRVDSGIVLETQGCNLYSVPADLLAPENEQCDETMGDYSCIEQDIDMAICSPIFTTQDHTFKRSFSANEFPAASNLSGVSESDKQVFGSMEAMNMPFSLNEPVLRRYKRFPFRDHDAAKDDEDDDMSIISDFSLIPSYPPGGIDQQYKVKVKVGRATFKRLLKIQAKVATKTVRHIKRSCREAMGQAFDHSSPVYKPATCVRVGGAC</sequence>
<comment type="caution">
    <text evidence="2">The sequence shown here is derived from an EMBL/GenBank/DDBJ whole genome shotgun (WGS) entry which is preliminary data.</text>
</comment>
<gene>
    <name evidence="2" type="ORF">QC761_113915</name>
</gene>
<dbReference type="RefSeq" id="XP_062737752.1">
    <property type="nucleotide sequence ID" value="XM_062874672.1"/>
</dbReference>
<organism evidence="2 3">
    <name type="scientific">Podospora bellae-mahoneyi</name>
    <dbReference type="NCBI Taxonomy" id="2093777"/>
    <lineage>
        <taxon>Eukaryota</taxon>
        <taxon>Fungi</taxon>
        <taxon>Dikarya</taxon>
        <taxon>Ascomycota</taxon>
        <taxon>Pezizomycotina</taxon>
        <taxon>Sordariomycetes</taxon>
        <taxon>Sordariomycetidae</taxon>
        <taxon>Sordariales</taxon>
        <taxon>Podosporaceae</taxon>
        <taxon>Podospora</taxon>
    </lineage>
</organism>
<dbReference type="GeneID" id="87894154"/>
<protein>
    <submittedName>
        <fullName evidence="2">Uncharacterized protein</fullName>
    </submittedName>
</protein>
<dbReference type="EMBL" id="JAFFGZ010000001">
    <property type="protein sequence ID" value="KAK4648777.1"/>
    <property type="molecule type" value="Genomic_DNA"/>
</dbReference>
<reference evidence="2 3" key="1">
    <citation type="journal article" date="2023" name="bioRxiv">
        <title>High-quality genome assemblies of four members of thePodospora anserinaspecies complex.</title>
        <authorList>
            <person name="Ament-Velasquez S.L."/>
            <person name="Vogan A.A."/>
            <person name="Wallerman O."/>
            <person name="Hartmann F."/>
            <person name="Gautier V."/>
            <person name="Silar P."/>
            <person name="Giraud T."/>
            <person name="Johannesson H."/>
        </authorList>
    </citation>
    <scope>NUCLEOTIDE SEQUENCE [LARGE SCALE GENOMIC DNA]</scope>
    <source>
        <strain evidence="2 3">CBS 112042</strain>
    </source>
</reference>
<name>A0ABR0FZ89_9PEZI</name>